<proteinExistence type="predicted"/>
<name>A0A841GXI2_9BACT</name>
<dbReference type="Gene3D" id="3.40.50.980">
    <property type="match status" value="2"/>
</dbReference>
<dbReference type="Pfam" id="PF00668">
    <property type="entry name" value="Condensation"/>
    <property type="match status" value="1"/>
</dbReference>
<dbReference type="GO" id="GO:0009239">
    <property type="term" value="P:enterobactin biosynthetic process"/>
    <property type="evidence" value="ECO:0007669"/>
    <property type="project" value="TreeGrafter"/>
</dbReference>
<dbReference type="Pfam" id="PF00501">
    <property type="entry name" value="AMP-binding"/>
    <property type="match status" value="1"/>
</dbReference>
<dbReference type="EMBL" id="JACHIA010000004">
    <property type="protein sequence ID" value="MBB6070457.1"/>
    <property type="molecule type" value="Genomic_DNA"/>
</dbReference>
<organism evidence="4 5">
    <name type="scientific">Longimicrobium terrae</name>
    <dbReference type="NCBI Taxonomy" id="1639882"/>
    <lineage>
        <taxon>Bacteria</taxon>
        <taxon>Pseudomonadati</taxon>
        <taxon>Gemmatimonadota</taxon>
        <taxon>Longimicrobiia</taxon>
        <taxon>Longimicrobiales</taxon>
        <taxon>Longimicrobiaceae</taxon>
        <taxon>Longimicrobium</taxon>
    </lineage>
</organism>
<dbReference type="InterPro" id="IPR000873">
    <property type="entry name" value="AMP-dep_synth/lig_dom"/>
</dbReference>
<evidence type="ECO:0000259" key="3">
    <source>
        <dbReference type="Pfam" id="PF00668"/>
    </source>
</evidence>
<comment type="caution">
    <text evidence="4">The sequence shown here is derived from an EMBL/GenBank/DDBJ whole genome shotgun (WGS) entry which is preliminary data.</text>
</comment>
<dbReference type="InterPro" id="IPR020845">
    <property type="entry name" value="AMP-binding_CS"/>
</dbReference>
<dbReference type="AlphaFoldDB" id="A0A841GXI2"/>
<feature type="region of interest" description="Disordered" evidence="1">
    <location>
        <begin position="1"/>
        <end position="59"/>
    </location>
</feature>
<dbReference type="PROSITE" id="PS00455">
    <property type="entry name" value="AMP_BINDING"/>
    <property type="match status" value="1"/>
</dbReference>
<dbReference type="GO" id="GO:0005829">
    <property type="term" value="C:cytosol"/>
    <property type="evidence" value="ECO:0007669"/>
    <property type="project" value="TreeGrafter"/>
</dbReference>
<reference evidence="4 5" key="1">
    <citation type="submission" date="2020-08" db="EMBL/GenBank/DDBJ databases">
        <title>Genomic Encyclopedia of Type Strains, Phase IV (KMG-IV): sequencing the most valuable type-strain genomes for metagenomic binning, comparative biology and taxonomic classification.</title>
        <authorList>
            <person name="Goeker M."/>
        </authorList>
    </citation>
    <scope>NUCLEOTIDE SEQUENCE [LARGE SCALE GENOMIC DNA]</scope>
    <source>
        <strain evidence="4 5">DSM 29007</strain>
    </source>
</reference>
<dbReference type="GO" id="GO:0031177">
    <property type="term" value="F:phosphopantetheine binding"/>
    <property type="evidence" value="ECO:0007669"/>
    <property type="project" value="TreeGrafter"/>
</dbReference>
<gene>
    <name evidence="4" type="ORF">HNQ61_002076</name>
</gene>
<evidence type="ECO:0000313" key="5">
    <source>
        <dbReference type="Proteomes" id="UP000582837"/>
    </source>
</evidence>
<dbReference type="GO" id="GO:0043041">
    <property type="term" value="P:amino acid activation for nonribosomal peptide biosynthetic process"/>
    <property type="evidence" value="ECO:0007669"/>
    <property type="project" value="TreeGrafter"/>
</dbReference>
<feature type="domain" description="AMP-dependent synthetase/ligase" evidence="2">
    <location>
        <begin position="325"/>
        <end position="602"/>
    </location>
</feature>
<evidence type="ECO:0000259" key="2">
    <source>
        <dbReference type="Pfam" id="PF00501"/>
    </source>
</evidence>
<feature type="non-terminal residue" evidence="4">
    <location>
        <position position="602"/>
    </location>
</feature>
<dbReference type="Proteomes" id="UP000582837">
    <property type="component" value="Unassembled WGS sequence"/>
</dbReference>
<dbReference type="PANTHER" id="PTHR45527">
    <property type="entry name" value="NONRIBOSOMAL PEPTIDE SYNTHETASE"/>
    <property type="match status" value="1"/>
</dbReference>
<sequence length="602" mass="62757">MSHAQGEGPEHPAQAGERGLSARPAAGEGDRARVERPIPSAGGGDRGVHAPSAGPAGSPAHFAAQARYWEQALAGAPELLELPADHPRPARRDAAGGRVPVALDAELAAALRALSRRNDVPLSMTLLAGWALVLGRLSVQTDVVVGVPAGSLGTGEPGDASGASANPLALRVDLSGAPTVAELLGRVRTRAHEALQNGAIPFEQVVQRVAPAGSPAYTPLFQVTFAWESAADAADTAGFDLSLVLGEAGDGVEGGITYAASLFERGTVERFAGYLRRALQEMTADDNRPVDRLPLLPEAERRLVIEGLNATDRPYPAGLCVHDLFRAQAARTPDAAALVWRGERVTYAEMDRRANRIAHALRRRGAGPEVRVGICLPRMPDLVASMLGVLAAGAAYVPLDPAYPRERLGYMLQDAGVTLVITDSTLAERLPEGPATLLLDAESAALAAEPETAPESGVVPENLSHVIFTSGSTGRPKGVMIRHASTVVLLHWLGETVTDAERASVLFSTSINFDVSVAEVFGTLSWGGTLVLVENALELATLDEPVVHVSMVPSAAAELLRSGGIPSSVRTLNLGGEALPNALAQGLYALPGVEKVGNLYGP</sequence>
<protein>
    <submittedName>
        <fullName evidence="4">Non-ribosomal peptide synthetase component F</fullName>
    </submittedName>
</protein>
<dbReference type="GO" id="GO:0047527">
    <property type="term" value="F:2,3-dihydroxybenzoate-serine ligase activity"/>
    <property type="evidence" value="ECO:0007669"/>
    <property type="project" value="TreeGrafter"/>
</dbReference>
<evidence type="ECO:0000313" key="4">
    <source>
        <dbReference type="EMBL" id="MBB6070457.1"/>
    </source>
</evidence>
<dbReference type="FunFam" id="3.40.50.980:FF:000001">
    <property type="entry name" value="Non-ribosomal peptide synthetase"/>
    <property type="match status" value="1"/>
</dbReference>
<keyword evidence="5" id="KW-1185">Reference proteome</keyword>
<feature type="compositionally biased region" description="Low complexity" evidence="1">
    <location>
        <begin position="49"/>
        <end position="59"/>
    </location>
</feature>
<evidence type="ECO:0000256" key="1">
    <source>
        <dbReference type="SAM" id="MobiDB-lite"/>
    </source>
</evidence>
<accession>A0A841GXI2</accession>
<feature type="domain" description="Condensation" evidence="3">
    <location>
        <begin position="61"/>
        <end position="302"/>
    </location>
</feature>
<dbReference type="SUPFAM" id="SSF52777">
    <property type="entry name" value="CoA-dependent acyltransferases"/>
    <property type="match status" value="1"/>
</dbReference>
<dbReference type="PANTHER" id="PTHR45527:SF1">
    <property type="entry name" value="FATTY ACID SYNTHASE"/>
    <property type="match status" value="1"/>
</dbReference>
<dbReference type="Gene3D" id="3.30.559.30">
    <property type="entry name" value="Nonribosomal peptide synthetase, condensation domain"/>
    <property type="match status" value="1"/>
</dbReference>
<dbReference type="SUPFAM" id="SSF56801">
    <property type="entry name" value="Acetyl-CoA synthetase-like"/>
    <property type="match status" value="1"/>
</dbReference>
<dbReference type="InterPro" id="IPR001242">
    <property type="entry name" value="Condensation_dom"/>
</dbReference>
<dbReference type="GO" id="GO:0009366">
    <property type="term" value="C:enterobactin synthetase complex"/>
    <property type="evidence" value="ECO:0007669"/>
    <property type="project" value="TreeGrafter"/>
</dbReference>